<name>A0A6S7K3J4_PARCT</name>
<comment type="caution">
    <text evidence="1">The sequence shown here is derived from an EMBL/GenBank/DDBJ whole genome shotgun (WGS) entry which is preliminary data.</text>
</comment>
<dbReference type="Proteomes" id="UP001152795">
    <property type="component" value="Unassembled WGS sequence"/>
</dbReference>
<gene>
    <name evidence="1" type="ORF">PACLA_8A060310</name>
</gene>
<keyword evidence="2" id="KW-1185">Reference proteome</keyword>
<protein>
    <submittedName>
        <fullName evidence="1">Uncharacterized protein</fullName>
    </submittedName>
</protein>
<organism evidence="1 2">
    <name type="scientific">Paramuricea clavata</name>
    <name type="common">Red gorgonian</name>
    <name type="synonym">Violescent sea-whip</name>
    <dbReference type="NCBI Taxonomy" id="317549"/>
    <lineage>
        <taxon>Eukaryota</taxon>
        <taxon>Metazoa</taxon>
        <taxon>Cnidaria</taxon>
        <taxon>Anthozoa</taxon>
        <taxon>Octocorallia</taxon>
        <taxon>Malacalcyonacea</taxon>
        <taxon>Plexauridae</taxon>
        <taxon>Paramuricea</taxon>
    </lineage>
</organism>
<accession>A0A6S7K3J4</accession>
<evidence type="ECO:0000313" key="1">
    <source>
        <dbReference type="EMBL" id="CAB4039986.1"/>
    </source>
</evidence>
<evidence type="ECO:0000313" key="2">
    <source>
        <dbReference type="Proteomes" id="UP001152795"/>
    </source>
</evidence>
<proteinExistence type="predicted"/>
<dbReference type="EMBL" id="CACRXK020026139">
    <property type="protein sequence ID" value="CAB4039986.1"/>
    <property type="molecule type" value="Genomic_DNA"/>
</dbReference>
<dbReference type="AlphaFoldDB" id="A0A6S7K3J4"/>
<dbReference type="OrthoDB" id="5989503at2759"/>
<reference evidence="1" key="1">
    <citation type="submission" date="2020-04" db="EMBL/GenBank/DDBJ databases">
        <authorList>
            <person name="Alioto T."/>
            <person name="Alioto T."/>
            <person name="Gomez Garrido J."/>
        </authorList>
    </citation>
    <scope>NUCLEOTIDE SEQUENCE</scope>
    <source>
        <strain evidence="1">A484AB</strain>
    </source>
</reference>
<sequence length="180" mass="20294">MADLSEVKETLVKLANRISDLQQSSEASNNSGVCRKCRDLLKNLRRVDVDELESQLKQTTLDDDDDEVMFKTPMHKTIPVTQTPLDVMVFSPSAVSELSQMKDPNITPRERLNVFLASRDVSPIRTAMNTSWHAAADRTKRHYLRKAWQVIHATLEEIAPDNSEELLRAVQEGSMGGESD</sequence>